<dbReference type="SUPFAM" id="SSF56204">
    <property type="entry name" value="Hect, E3 ligase catalytic domain"/>
    <property type="match status" value="1"/>
</dbReference>
<evidence type="ECO:0000256" key="2">
    <source>
        <dbReference type="PROSITE-ProRule" id="PRU00104"/>
    </source>
</evidence>
<evidence type="ECO:0000313" key="4">
    <source>
        <dbReference type="EMBL" id="KAF6027246.1"/>
    </source>
</evidence>
<accession>A0A7J7JP99</accession>
<dbReference type="EMBL" id="VXIV02002116">
    <property type="protein sequence ID" value="KAF6027246.1"/>
    <property type="molecule type" value="Genomic_DNA"/>
</dbReference>
<evidence type="ECO:0000259" key="3">
    <source>
        <dbReference type="PROSITE" id="PS50237"/>
    </source>
</evidence>
<reference evidence="4" key="1">
    <citation type="submission" date="2020-06" db="EMBL/GenBank/DDBJ databases">
        <title>Draft genome of Bugula neritina, a colonial animal packing powerful symbionts and potential medicines.</title>
        <authorList>
            <person name="Rayko M."/>
        </authorList>
    </citation>
    <scope>NUCLEOTIDE SEQUENCE [LARGE SCALE GENOMIC DNA]</scope>
    <source>
        <strain evidence="4">Kwan_BN1</strain>
    </source>
</reference>
<sequence length="527" mass="58706">MAGNNVNRLTHLRDILNAASTSRSRRSNQQSEQKRHCGTFCKEICLLPGPSASLVPVQAARLRLHQRGHIVQGVDIPKHLDKAELISFLAQFFKELVPNECVCKIMISCGKFLVEPNLPATEELTSLNLHKVMKSSKTIYLQPDSNIIWQPTAPIEVLAVDTANDREQNIKPLDEAIEEAVSAAYKVSNRPDSTTKEIVKEFVAKMKRCDGRALDIVDPSEALTGKDISIYIDRNDVLETGNSEVTNLGNEFDPRLPLSVTFYGETAVDYGGPRKEFFALYLQKAYEQLVTNEHTLSLQDPMLLGNGYYALGVIMGLSLMQAGPTPCLINSLEGDEPHLVQLRQGLKSTGVLQLMNKVPHVLKHMTEISAPPALNITRFVALFEVKFSPEGSSKSRTQRKAYSGFVKYLREAWGGRRADGKVTLEKILKFTTGAYTEPFLGFSLKPSIVFVEADDLFPLVKSSTCANILFLPYNMNKNYYADEKTYEKYDISFLNEYFGNICSIVVMETGAAVAYVIWFVGNCSTSC</sequence>
<evidence type="ECO:0000256" key="1">
    <source>
        <dbReference type="ARBA" id="ARBA00022786"/>
    </source>
</evidence>
<keyword evidence="1 2" id="KW-0833">Ubl conjugation pathway</keyword>
<organism evidence="4 5">
    <name type="scientific">Bugula neritina</name>
    <name type="common">Brown bryozoan</name>
    <name type="synonym">Sertularia neritina</name>
    <dbReference type="NCBI Taxonomy" id="10212"/>
    <lineage>
        <taxon>Eukaryota</taxon>
        <taxon>Metazoa</taxon>
        <taxon>Spiralia</taxon>
        <taxon>Lophotrochozoa</taxon>
        <taxon>Bryozoa</taxon>
        <taxon>Gymnolaemata</taxon>
        <taxon>Cheilostomatida</taxon>
        <taxon>Flustrina</taxon>
        <taxon>Buguloidea</taxon>
        <taxon>Bugulidae</taxon>
        <taxon>Bugula</taxon>
    </lineage>
</organism>
<protein>
    <recommendedName>
        <fullName evidence="3">HECT domain-containing protein</fullName>
    </recommendedName>
</protein>
<dbReference type="Gene3D" id="3.90.1750.10">
    <property type="entry name" value="Hect, E3 ligase catalytic domains"/>
    <property type="match status" value="1"/>
</dbReference>
<name>A0A7J7JP99_BUGNE</name>
<dbReference type="PROSITE" id="PS50237">
    <property type="entry name" value="HECT"/>
    <property type="match status" value="2"/>
</dbReference>
<feature type="domain" description="HECT" evidence="3">
    <location>
        <begin position="426"/>
        <end position="472"/>
    </location>
</feature>
<feature type="domain" description="HECT" evidence="3">
    <location>
        <begin position="250"/>
        <end position="286"/>
    </location>
</feature>
<dbReference type="InterPro" id="IPR035983">
    <property type="entry name" value="Hect_E3_ubiquitin_ligase"/>
</dbReference>
<dbReference type="OrthoDB" id="5988852at2759"/>
<gene>
    <name evidence="4" type="ORF">EB796_014446</name>
</gene>
<proteinExistence type="predicted"/>
<dbReference type="AlphaFoldDB" id="A0A7J7JP99"/>
<comment type="caution">
    <text evidence="2">Lacks conserved residue(s) required for the propagation of feature annotation.</text>
</comment>
<dbReference type="Proteomes" id="UP000593567">
    <property type="component" value="Unassembled WGS sequence"/>
</dbReference>
<evidence type="ECO:0000313" key="5">
    <source>
        <dbReference type="Proteomes" id="UP000593567"/>
    </source>
</evidence>
<feature type="active site" description="Glycyl thioester intermediate" evidence="2">
    <location>
        <position position="465"/>
    </location>
</feature>
<dbReference type="InterPro" id="IPR000569">
    <property type="entry name" value="HECT_dom"/>
</dbReference>
<comment type="caution">
    <text evidence="4">The sequence shown here is derived from an EMBL/GenBank/DDBJ whole genome shotgun (WGS) entry which is preliminary data.</text>
</comment>
<dbReference type="GO" id="GO:0004842">
    <property type="term" value="F:ubiquitin-protein transferase activity"/>
    <property type="evidence" value="ECO:0007669"/>
    <property type="project" value="InterPro"/>
</dbReference>
<keyword evidence="5" id="KW-1185">Reference proteome</keyword>
<dbReference type="Gene3D" id="3.30.2410.10">
    <property type="entry name" value="Hect, E3 ligase catalytic domain"/>
    <property type="match status" value="1"/>
</dbReference>